<proteinExistence type="predicted"/>
<feature type="transmembrane region" description="Helical" evidence="1">
    <location>
        <begin position="12"/>
        <end position="31"/>
    </location>
</feature>
<sequence>MSSPSRFDRVLQSLTVILLTGLVVILALILAEFKRMTNPNHGIVLKGHQETPIKVALPAYIDYLGSRERPIHVTAIPAAN</sequence>
<gene>
    <name evidence="2" type="ORF">CEP51_011303</name>
</gene>
<name>A0A428RBQ8_9HYPO</name>
<keyword evidence="1" id="KW-0472">Membrane</keyword>
<evidence type="ECO:0000313" key="3">
    <source>
        <dbReference type="Proteomes" id="UP000287972"/>
    </source>
</evidence>
<keyword evidence="1" id="KW-0812">Transmembrane</keyword>
<accession>A0A428RBQ8</accession>
<evidence type="ECO:0000313" key="2">
    <source>
        <dbReference type="EMBL" id="RSL74970.1"/>
    </source>
</evidence>
<dbReference type="AlphaFoldDB" id="A0A428RBQ8"/>
<protein>
    <submittedName>
        <fullName evidence="2">Uncharacterized protein</fullName>
    </submittedName>
</protein>
<organism evidence="2 3">
    <name type="scientific">Fusarium floridanum</name>
    <dbReference type="NCBI Taxonomy" id="1325733"/>
    <lineage>
        <taxon>Eukaryota</taxon>
        <taxon>Fungi</taxon>
        <taxon>Dikarya</taxon>
        <taxon>Ascomycota</taxon>
        <taxon>Pezizomycotina</taxon>
        <taxon>Sordariomycetes</taxon>
        <taxon>Hypocreomycetidae</taxon>
        <taxon>Hypocreales</taxon>
        <taxon>Nectriaceae</taxon>
        <taxon>Fusarium</taxon>
        <taxon>Fusarium solani species complex</taxon>
    </lineage>
</organism>
<comment type="caution">
    <text evidence="2">The sequence shown here is derived from an EMBL/GenBank/DDBJ whole genome shotgun (WGS) entry which is preliminary data.</text>
</comment>
<keyword evidence="1" id="KW-1133">Transmembrane helix</keyword>
<dbReference type="Proteomes" id="UP000287972">
    <property type="component" value="Unassembled WGS sequence"/>
</dbReference>
<evidence type="ECO:0000256" key="1">
    <source>
        <dbReference type="SAM" id="Phobius"/>
    </source>
</evidence>
<keyword evidence="3" id="KW-1185">Reference proteome</keyword>
<dbReference type="EMBL" id="NKCL01000379">
    <property type="protein sequence ID" value="RSL74970.1"/>
    <property type="molecule type" value="Genomic_DNA"/>
</dbReference>
<reference evidence="2 3" key="1">
    <citation type="submission" date="2017-06" db="EMBL/GenBank/DDBJ databases">
        <title>Comparative genomic analysis of Ambrosia Fusariam Clade fungi.</title>
        <authorList>
            <person name="Stajich J.E."/>
            <person name="Carrillo J."/>
            <person name="Kijimoto T."/>
            <person name="Eskalen A."/>
            <person name="O'Donnell K."/>
            <person name="Kasson M."/>
        </authorList>
    </citation>
    <scope>NUCLEOTIDE SEQUENCE [LARGE SCALE GENOMIC DNA]</scope>
    <source>
        <strain evidence="2 3">NRRL62606</strain>
    </source>
</reference>